<dbReference type="AlphaFoldDB" id="A0A0Z8FI05"/>
<keyword evidence="1" id="KW-0472">Membrane</keyword>
<reference evidence="2 3" key="1">
    <citation type="submission" date="2016-02" db="EMBL/GenBank/DDBJ databases">
        <authorList>
            <consortium name="Pathogen Informatics"/>
        </authorList>
    </citation>
    <scope>NUCLEOTIDE SEQUENCE [LARGE SCALE GENOMIC DNA]</scope>
    <source>
        <strain evidence="2 3">LSS100</strain>
    </source>
</reference>
<dbReference type="RefSeq" id="WP_044670981.1">
    <property type="nucleotide sequence ID" value="NZ_CEDC01000027.1"/>
</dbReference>
<name>A0A0Z8FI05_STRSU</name>
<dbReference type="EMBL" id="FIFN01000001">
    <property type="protein sequence ID" value="CYT81726.1"/>
    <property type="molecule type" value="Genomic_DNA"/>
</dbReference>
<dbReference type="Proteomes" id="UP000072003">
    <property type="component" value="Unassembled WGS sequence"/>
</dbReference>
<protein>
    <submittedName>
        <fullName evidence="2">Membrane protein</fullName>
    </submittedName>
</protein>
<proteinExistence type="predicted"/>
<gene>
    <name evidence="2" type="ORF">ERS132462_00150</name>
</gene>
<sequence>MKQGKQLTTGKRIIFFILVSLVLEVALFVAGFFMGYFEAAGLNEETLLFVTRMTASLGFGLLFYLLHKSFTSYKAYQTSEGTEDDEIVDSLYKTTFRSLEYATLVFNIVSSLTVFNIVLGTSVTDAGYNLSTFDVANFLVLLPAQIATLKVTQVIRQYKLSAFATPNEVRDYMYALDEGEKQANFEQSFLILFNLNQWVFPLLYVLVAMVSTITQTQQLLALGIVAFLHLYINLAKLPMVRRYFK</sequence>
<feature type="transmembrane region" description="Helical" evidence="1">
    <location>
        <begin position="219"/>
        <end position="237"/>
    </location>
</feature>
<feature type="transmembrane region" description="Helical" evidence="1">
    <location>
        <begin position="101"/>
        <end position="123"/>
    </location>
</feature>
<evidence type="ECO:0000313" key="2">
    <source>
        <dbReference type="EMBL" id="CYT81726.1"/>
    </source>
</evidence>
<dbReference type="InterPro" id="IPR021509">
    <property type="entry name" value="DUF3169"/>
</dbReference>
<evidence type="ECO:0000313" key="3">
    <source>
        <dbReference type="Proteomes" id="UP000072003"/>
    </source>
</evidence>
<keyword evidence="1" id="KW-1133">Transmembrane helix</keyword>
<organism evidence="2 3">
    <name type="scientific">Streptococcus suis</name>
    <dbReference type="NCBI Taxonomy" id="1307"/>
    <lineage>
        <taxon>Bacteria</taxon>
        <taxon>Bacillati</taxon>
        <taxon>Bacillota</taxon>
        <taxon>Bacilli</taxon>
        <taxon>Lactobacillales</taxon>
        <taxon>Streptococcaceae</taxon>
        <taxon>Streptococcus</taxon>
    </lineage>
</organism>
<feature type="transmembrane region" description="Helical" evidence="1">
    <location>
        <begin position="135"/>
        <end position="152"/>
    </location>
</feature>
<dbReference type="Pfam" id="PF11368">
    <property type="entry name" value="DUF3169"/>
    <property type="match status" value="1"/>
</dbReference>
<feature type="transmembrane region" description="Helical" evidence="1">
    <location>
        <begin position="189"/>
        <end position="213"/>
    </location>
</feature>
<accession>A0A0Z8FI05</accession>
<feature type="transmembrane region" description="Helical" evidence="1">
    <location>
        <begin position="46"/>
        <end position="66"/>
    </location>
</feature>
<evidence type="ECO:0000256" key="1">
    <source>
        <dbReference type="SAM" id="Phobius"/>
    </source>
</evidence>
<feature type="transmembrane region" description="Helical" evidence="1">
    <location>
        <begin position="12"/>
        <end position="34"/>
    </location>
</feature>
<keyword evidence="1" id="KW-0812">Transmembrane</keyword>